<dbReference type="Pfam" id="PF13561">
    <property type="entry name" value="adh_short_C2"/>
    <property type="match status" value="1"/>
</dbReference>
<dbReference type="PANTHER" id="PTHR42879:SF2">
    <property type="entry name" value="3-OXOACYL-[ACYL-CARRIER-PROTEIN] REDUCTASE FABG"/>
    <property type="match status" value="1"/>
</dbReference>
<organism evidence="2 3">
    <name type="scientific">Aeromicrobium alkaliterrae</name>
    <dbReference type="NCBI Taxonomy" id="302168"/>
    <lineage>
        <taxon>Bacteria</taxon>
        <taxon>Bacillati</taxon>
        <taxon>Actinomycetota</taxon>
        <taxon>Actinomycetes</taxon>
        <taxon>Propionibacteriales</taxon>
        <taxon>Nocardioidaceae</taxon>
        <taxon>Aeromicrobium</taxon>
    </lineage>
</organism>
<evidence type="ECO:0000256" key="1">
    <source>
        <dbReference type="ARBA" id="ARBA00006484"/>
    </source>
</evidence>
<dbReference type="PANTHER" id="PTHR42879">
    <property type="entry name" value="3-OXOACYL-(ACYL-CARRIER-PROTEIN) REDUCTASE"/>
    <property type="match status" value="1"/>
</dbReference>
<sequence length="263" mass="26236">MSDKCRKESEDIMATYDVTDRSAIVTGAGSGIGRSVALLLAANGASVLVHDLRQDSADEVVGEITAAGGTARAFVGDAADPAVAQAAVAAAEEMAPLRIAVNNAGIGGADEPVGSYPVESWDAVVRVNLNGVFYGMRAQIPAITAAGGGAIVNMGSVLGSVGIAGSSAYVATKHALVGLTKNAALEHSADGVRVTVVGPGFISTPLLEANLDAETQAALAAKHATGRLGTSDEVAQLVAFLASDAATFVTGSYHLVDGGYAAQ</sequence>
<comment type="caution">
    <text evidence="2">The sequence shown here is derived from an EMBL/GenBank/DDBJ whole genome shotgun (WGS) entry which is preliminary data.</text>
</comment>
<dbReference type="CDD" id="cd05233">
    <property type="entry name" value="SDR_c"/>
    <property type="match status" value="1"/>
</dbReference>
<name>A0ABP4W055_9ACTN</name>
<dbReference type="InterPro" id="IPR020904">
    <property type="entry name" value="Sc_DH/Rdtase_CS"/>
</dbReference>
<dbReference type="InterPro" id="IPR050259">
    <property type="entry name" value="SDR"/>
</dbReference>
<dbReference type="Proteomes" id="UP001501057">
    <property type="component" value="Unassembled WGS sequence"/>
</dbReference>
<protein>
    <submittedName>
        <fullName evidence="2">SDR family NAD(P)-dependent oxidoreductase</fullName>
    </submittedName>
</protein>
<evidence type="ECO:0000313" key="3">
    <source>
        <dbReference type="Proteomes" id="UP001501057"/>
    </source>
</evidence>
<reference evidence="3" key="1">
    <citation type="journal article" date="2019" name="Int. J. Syst. Evol. Microbiol.">
        <title>The Global Catalogue of Microorganisms (GCM) 10K type strain sequencing project: providing services to taxonomists for standard genome sequencing and annotation.</title>
        <authorList>
            <consortium name="The Broad Institute Genomics Platform"/>
            <consortium name="The Broad Institute Genome Sequencing Center for Infectious Disease"/>
            <person name="Wu L."/>
            <person name="Ma J."/>
        </authorList>
    </citation>
    <scope>NUCLEOTIDE SEQUENCE [LARGE SCALE GENOMIC DNA]</scope>
    <source>
        <strain evidence="3">JCM 13518</strain>
    </source>
</reference>
<dbReference type="PRINTS" id="PR00081">
    <property type="entry name" value="GDHRDH"/>
</dbReference>
<dbReference type="Gene3D" id="3.40.50.720">
    <property type="entry name" value="NAD(P)-binding Rossmann-like Domain"/>
    <property type="match status" value="1"/>
</dbReference>
<evidence type="ECO:0000313" key="2">
    <source>
        <dbReference type="EMBL" id="GAA1743785.1"/>
    </source>
</evidence>
<proteinExistence type="inferred from homology"/>
<dbReference type="EMBL" id="BAAAME010000004">
    <property type="protein sequence ID" value="GAA1743785.1"/>
    <property type="molecule type" value="Genomic_DNA"/>
</dbReference>
<dbReference type="InterPro" id="IPR036291">
    <property type="entry name" value="NAD(P)-bd_dom_sf"/>
</dbReference>
<dbReference type="SUPFAM" id="SSF51735">
    <property type="entry name" value="NAD(P)-binding Rossmann-fold domains"/>
    <property type="match status" value="1"/>
</dbReference>
<dbReference type="PROSITE" id="PS00061">
    <property type="entry name" value="ADH_SHORT"/>
    <property type="match status" value="1"/>
</dbReference>
<keyword evidence="3" id="KW-1185">Reference proteome</keyword>
<comment type="similarity">
    <text evidence="1">Belongs to the short-chain dehydrogenases/reductases (SDR) family.</text>
</comment>
<dbReference type="InterPro" id="IPR002347">
    <property type="entry name" value="SDR_fam"/>
</dbReference>
<accession>A0ABP4W055</accession>
<gene>
    <name evidence="2" type="ORF">GCM10009710_24750</name>
</gene>
<dbReference type="PRINTS" id="PR00080">
    <property type="entry name" value="SDRFAMILY"/>
</dbReference>